<evidence type="ECO:0000259" key="1">
    <source>
        <dbReference type="Pfam" id="PF21738"/>
    </source>
</evidence>
<dbReference type="Pfam" id="PF21738">
    <property type="entry name" value="DJR-like_dom"/>
    <property type="match status" value="1"/>
</dbReference>
<name>A0ABM4DLT1_HYDVU</name>
<accession>A0ABM4DLT1</accession>
<dbReference type="Proteomes" id="UP001652625">
    <property type="component" value="Chromosome 15"/>
</dbReference>
<dbReference type="PANTHER" id="PTHR36159:SF1">
    <property type="entry name" value="RETROVIRUS-RELATED POL POLYPROTEIN FROM TRANSPOSON 412-LIKE PROTEIN"/>
    <property type="match status" value="1"/>
</dbReference>
<feature type="domain" description="Double jelly roll-like" evidence="1">
    <location>
        <begin position="78"/>
        <end position="319"/>
    </location>
</feature>
<gene>
    <name evidence="3" type="primary">LOC136091727</name>
</gene>
<organism evidence="2 3">
    <name type="scientific">Hydra vulgaris</name>
    <name type="common">Hydra</name>
    <name type="synonym">Hydra attenuata</name>
    <dbReference type="NCBI Taxonomy" id="6087"/>
    <lineage>
        <taxon>Eukaryota</taxon>
        <taxon>Metazoa</taxon>
        <taxon>Cnidaria</taxon>
        <taxon>Hydrozoa</taxon>
        <taxon>Hydroidolina</taxon>
        <taxon>Anthoathecata</taxon>
        <taxon>Aplanulata</taxon>
        <taxon>Hydridae</taxon>
        <taxon>Hydra</taxon>
    </lineage>
</organism>
<proteinExistence type="predicted"/>
<dbReference type="InterPro" id="IPR049512">
    <property type="entry name" value="DJR-like_dom"/>
</dbReference>
<keyword evidence="2" id="KW-1185">Reference proteome</keyword>
<evidence type="ECO:0000313" key="2">
    <source>
        <dbReference type="Proteomes" id="UP001652625"/>
    </source>
</evidence>
<protein>
    <submittedName>
        <fullName evidence="3">Uncharacterized protein LOC136091727</fullName>
    </submittedName>
</protein>
<dbReference type="PANTHER" id="PTHR36159">
    <property type="entry name" value="PROTEIN CBG23766"/>
    <property type="match status" value="1"/>
</dbReference>
<dbReference type="RefSeq" id="XP_065675506.1">
    <property type="nucleotide sequence ID" value="XM_065819434.1"/>
</dbReference>
<sequence>MTDIYNIYEDPIIDETTERILYRSYNPIAGTNLNSGEIRITIDQSDFYLLPSKAFLLVEGKFTKSDGTAYSATDSATLTNNGIMHLFDRVVYQLSGNDVESINSPGRASTMLGLLIYPYTFQSSKGLSQLCYKDYNSSAAITGSNANIGFQIRQSWIVQNPTTPGKFSFRISLKHIFGFCDDYNKVIYGPSQSLILMRSSDNNAIYRASTVAAGKVDVQKISLYMPLVEPESLQKDFLKNSRALKQDVKVAFRKRKLEFLAVPQTTTFCWTLTPISSFETPRYIIVGFQTSKEGDQTTNPSIFDHCDLKNMQIEISSNSKKS</sequence>
<reference evidence="3" key="1">
    <citation type="submission" date="2025-08" db="UniProtKB">
        <authorList>
            <consortium name="RefSeq"/>
        </authorList>
    </citation>
    <scope>IDENTIFICATION</scope>
</reference>
<dbReference type="GeneID" id="136091727"/>
<evidence type="ECO:0000313" key="3">
    <source>
        <dbReference type="RefSeq" id="XP_065675506.1"/>
    </source>
</evidence>